<evidence type="ECO:0000256" key="5">
    <source>
        <dbReference type="ARBA" id="ARBA00023212"/>
    </source>
</evidence>
<evidence type="ECO:0000313" key="9">
    <source>
        <dbReference type="EMBL" id="KAK9935264.1"/>
    </source>
</evidence>
<feature type="compositionally biased region" description="Polar residues" evidence="7">
    <location>
        <begin position="284"/>
        <end position="296"/>
    </location>
</feature>
<evidence type="ECO:0000259" key="8">
    <source>
        <dbReference type="Pfam" id="PF06886"/>
    </source>
</evidence>
<keyword evidence="5" id="KW-0206">Cytoskeleton</keyword>
<keyword evidence="4" id="KW-0493">Microtubule</keyword>
<feature type="compositionally biased region" description="Basic and acidic residues" evidence="7">
    <location>
        <begin position="268"/>
        <end position="282"/>
    </location>
</feature>
<sequence>MAGEIEEPLSFSFQADSIHSGSISFGRFEHESLSWERRSAFSHNKYVEEVEKCLKPGSVIERKAYFEAHFKKKGLPRPNLADCSYSGADNRVRANDGLESDDEFEHGNEGSSYAESDERSEGSVYLGDFEVAECKKEEDAEVSFSGPERASVLNNHIAILVDGEVEDVNFEETHQPEKGCDNSSSIVDEPERDVNKNHSDDAVNADHGPSKTVSICPKTEPAECVDKTMLESGKSSTSKLKAAKELKLFKPKASVPAEASKDPRKKSNTRETEGTRRTDKQKLSSKTATPTSQSVRRTPKLDDSRGLKGKSLNESKRDKESSGKKFGEPQPSALKPESRRRQMTNRLSNRADFTKSNTRSSVATFNFKSSERAERRKEFYMKLEEKMHAKEDEMNKIQASKQEKTEAEMKRLRKGLNFKAAPMPCFYQVARTSGPDGSKTVSTKSSKVERSHGNAPRVRLASHSEAGNNVDATGETKCMMAKGRKSERKVGAEKNSREMAGLKGVVGFGSSSRMSHLPVGVAS</sequence>
<keyword evidence="3" id="KW-0963">Cytoplasm</keyword>
<comment type="similarity">
    <text evidence="2">Belongs to the TPX2 family.</text>
</comment>
<feature type="compositionally biased region" description="Basic and acidic residues" evidence="7">
    <location>
        <begin position="299"/>
        <end position="327"/>
    </location>
</feature>
<reference evidence="9 10" key="1">
    <citation type="journal article" date="2023" name="G3 (Bethesda)">
        <title>A chromosome-length genome assembly and annotation of blackberry (Rubus argutus, cv. 'Hillquist').</title>
        <authorList>
            <person name="Bruna T."/>
            <person name="Aryal R."/>
            <person name="Dudchenko O."/>
            <person name="Sargent D.J."/>
            <person name="Mead D."/>
            <person name="Buti M."/>
            <person name="Cavallini A."/>
            <person name="Hytonen T."/>
            <person name="Andres J."/>
            <person name="Pham M."/>
            <person name="Weisz D."/>
            <person name="Mascagni F."/>
            <person name="Usai G."/>
            <person name="Natali L."/>
            <person name="Bassil N."/>
            <person name="Fernandez G.E."/>
            <person name="Lomsadze A."/>
            <person name="Armour M."/>
            <person name="Olukolu B."/>
            <person name="Poorten T."/>
            <person name="Britton C."/>
            <person name="Davik J."/>
            <person name="Ashrafi H."/>
            <person name="Aiden E.L."/>
            <person name="Borodovsky M."/>
            <person name="Worthington M."/>
        </authorList>
    </citation>
    <scope>NUCLEOTIDE SEQUENCE [LARGE SCALE GENOMIC DNA]</scope>
    <source>
        <strain evidence="9">PI 553951</strain>
    </source>
</reference>
<dbReference type="InterPro" id="IPR044216">
    <property type="entry name" value="WDL7"/>
</dbReference>
<name>A0AAW1XGK8_RUBAR</name>
<keyword evidence="10" id="KW-1185">Reference proteome</keyword>
<evidence type="ECO:0000256" key="3">
    <source>
        <dbReference type="ARBA" id="ARBA00022490"/>
    </source>
</evidence>
<evidence type="ECO:0000313" key="10">
    <source>
        <dbReference type="Proteomes" id="UP001457282"/>
    </source>
</evidence>
<evidence type="ECO:0000256" key="1">
    <source>
        <dbReference type="ARBA" id="ARBA00004245"/>
    </source>
</evidence>
<feature type="region of interest" description="Disordered" evidence="7">
    <location>
        <begin position="429"/>
        <end position="496"/>
    </location>
</feature>
<protein>
    <recommendedName>
        <fullName evidence="8">TPX2 C-terminal domain-containing protein</fullName>
    </recommendedName>
</protein>
<dbReference type="InterPro" id="IPR027329">
    <property type="entry name" value="TPX2_C"/>
</dbReference>
<dbReference type="PANTHER" id="PTHR47067">
    <property type="entry name" value="TPX2 (TARGETING PROTEIN FOR XKLP2) PROTEIN FAMILY-RELATED"/>
    <property type="match status" value="1"/>
</dbReference>
<evidence type="ECO:0000256" key="2">
    <source>
        <dbReference type="ARBA" id="ARBA00005885"/>
    </source>
</evidence>
<evidence type="ECO:0000256" key="7">
    <source>
        <dbReference type="SAM" id="MobiDB-lite"/>
    </source>
</evidence>
<dbReference type="EMBL" id="JBEDUW010000004">
    <property type="protein sequence ID" value="KAK9935264.1"/>
    <property type="molecule type" value="Genomic_DNA"/>
</dbReference>
<gene>
    <name evidence="9" type="ORF">M0R45_022374</name>
</gene>
<proteinExistence type="inferred from homology"/>
<feature type="compositionally biased region" description="Polar residues" evidence="7">
    <location>
        <begin position="354"/>
        <end position="364"/>
    </location>
</feature>
<keyword evidence="6" id="KW-0175">Coiled coil</keyword>
<feature type="region of interest" description="Disordered" evidence="7">
    <location>
        <begin position="172"/>
        <end position="364"/>
    </location>
</feature>
<feature type="compositionally biased region" description="Basic and acidic residues" evidence="7">
    <location>
        <begin position="220"/>
        <end position="229"/>
    </location>
</feature>
<feature type="coiled-coil region" evidence="6">
    <location>
        <begin position="380"/>
        <end position="410"/>
    </location>
</feature>
<feature type="region of interest" description="Disordered" evidence="7">
    <location>
        <begin position="92"/>
        <end position="121"/>
    </location>
</feature>
<comment type="subcellular location">
    <subcellularLocation>
        <location evidence="1">Cytoplasm</location>
        <location evidence="1">Cytoskeleton</location>
    </subcellularLocation>
</comment>
<dbReference type="GO" id="GO:0005874">
    <property type="term" value="C:microtubule"/>
    <property type="evidence" value="ECO:0007669"/>
    <property type="project" value="UniProtKB-KW"/>
</dbReference>
<feature type="domain" description="TPX2 C-terminal" evidence="8">
    <location>
        <begin position="365"/>
        <end position="430"/>
    </location>
</feature>
<feature type="compositionally biased region" description="Basic and acidic residues" evidence="7">
    <location>
        <begin position="192"/>
        <end position="201"/>
    </location>
</feature>
<comment type="caution">
    <text evidence="9">The sequence shown here is derived from an EMBL/GenBank/DDBJ whole genome shotgun (WGS) entry which is preliminary data.</text>
</comment>
<dbReference type="AlphaFoldDB" id="A0AAW1XGK8"/>
<evidence type="ECO:0000256" key="6">
    <source>
        <dbReference type="SAM" id="Coils"/>
    </source>
</evidence>
<accession>A0AAW1XGK8</accession>
<organism evidence="9 10">
    <name type="scientific">Rubus argutus</name>
    <name type="common">Southern blackberry</name>
    <dbReference type="NCBI Taxonomy" id="59490"/>
    <lineage>
        <taxon>Eukaryota</taxon>
        <taxon>Viridiplantae</taxon>
        <taxon>Streptophyta</taxon>
        <taxon>Embryophyta</taxon>
        <taxon>Tracheophyta</taxon>
        <taxon>Spermatophyta</taxon>
        <taxon>Magnoliopsida</taxon>
        <taxon>eudicotyledons</taxon>
        <taxon>Gunneridae</taxon>
        <taxon>Pentapetalae</taxon>
        <taxon>rosids</taxon>
        <taxon>fabids</taxon>
        <taxon>Rosales</taxon>
        <taxon>Rosaceae</taxon>
        <taxon>Rosoideae</taxon>
        <taxon>Rosoideae incertae sedis</taxon>
        <taxon>Rubus</taxon>
    </lineage>
</organism>
<dbReference type="Pfam" id="PF06886">
    <property type="entry name" value="TPX2"/>
    <property type="match status" value="1"/>
</dbReference>
<evidence type="ECO:0000256" key="4">
    <source>
        <dbReference type="ARBA" id="ARBA00022701"/>
    </source>
</evidence>
<dbReference type="PANTHER" id="PTHR47067:SF6">
    <property type="entry name" value="PROTEIN WVD2-LIKE 7"/>
    <property type="match status" value="1"/>
</dbReference>
<dbReference type="Proteomes" id="UP001457282">
    <property type="component" value="Unassembled WGS sequence"/>
</dbReference>